<evidence type="ECO:0000259" key="7">
    <source>
        <dbReference type="Pfam" id="PF14285"/>
    </source>
</evidence>
<proteinExistence type="inferred from homology"/>
<dbReference type="SUPFAM" id="SSF88659">
    <property type="entry name" value="Sigma3 and sigma4 domains of RNA polymerase sigma factors"/>
    <property type="match status" value="1"/>
</dbReference>
<dbReference type="SUPFAM" id="SSF88946">
    <property type="entry name" value="Sigma2 domain of RNA polymerase sigma factors"/>
    <property type="match status" value="1"/>
</dbReference>
<sequence>MQQIALVDILGKNKTREDLHEKNDFTYIFESYYKKVYNYIYYRVNCHYTAEDLVSQVFEKVMYKIDVYSKEKSPFEVWLFAIARNTVNDYLRSTTKYRFLSIDVIKDLVSRKKTPEDIIETTETNDELLKALKTLDVREQNIIALKFGAELKNVEIAEILDLTESNVGVILYRAMKKLKKELERGERYNKKSIEDRFSMHIDAYFSGLERQNKLESEEYNELFEIGKALADNDFSKNSNKEGVYARTLSKISKYKGVGIMKKSKNLKHSITKVASIALVCILGFSVMQTASAQELVGRVLKTISLGHITVFEEEYGEIESFPVPEKLKGKIFDKDGNPVEIFSEELEKLYTVDGEEIATFDLETGEIRTVAELDRMMEEEILIVEDTDKLNDYTCFDVILPDYLPEGYKFGRAGFFKGENGSVEDSKYIELYFTNDKTGEFIYMQQRFADEETAYATGGSKVEKIQVNGVDAVLYGNSLDWEYNGVIYMLNGRGIAKDELIKIAESIK</sequence>
<dbReference type="InterPro" id="IPR007627">
    <property type="entry name" value="RNA_pol_sigma70_r2"/>
</dbReference>
<evidence type="ECO:0000259" key="6">
    <source>
        <dbReference type="Pfam" id="PF08281"/>
    </source>
</evidence>
<organism evidence="8 9">
    <name type="scientific">Tepidimicrobium xylanilyticum</name>
    <dbReference type="NCBI Taxonomy" id="1123352"/>
    <lineage>
        <taxon>Bacteria</taxon>
        <taxon>Bacillati</taxon>
        <taxon>Bacillota</taxon>
        <taxon>Tissierellia</taxon>
        <taxon>Tissierellales</taxon>
        <taxon>Tepidimicrobiaceae</taxon>
        <taxon>Tepidimicrobium</taxon>
    </lineage>
</organism>
<dbReference type="CDD" id="cd06171">
    <property type="entry name" value="Sigma70_r4"/>
    <property type="match status" value="1"/>
</dbReference>
<evidence type="ECO:0000256" key="1">
    <source>
        <dbReference type="ARBA" id="ARBA00010641"/>
    </source>
</evidence>
<dbReference type="InterPro" id="IPR013324">
    <property type="entry name" value="RNA_pol_sigma_r3/r4-like"/>
</dbReference>
<dbReference type="GO" id="GO:0003677">
    <property type="term" value="F:DNA binding"/>
    <property type="evidence" value="ECO:0007669"/>
    <property type="project" value="InterPro"/>
</dbReference>
<dbReference type="Gene3D" id="1.10.10.10">
    <property type="entry name" value="Winged helix-like DNA-binding domain superfamily/Winged helix DNA-binding domain"/>
    <property type="match status" value="1"/>
</dbReference>
<dbReference type="InterPro" id="IPR014284">
    <property type="entry name" value="RNA_pol_sigma-70_dom"/>
</dbReference>
<comment type="similarity">
    <text evidence="1">Belongs to the sigma-70 factor family. ECF subfamily.</text>
</comment>
<keyword evidence="9" id="KW-1185">Reference proteome</keyword>
<dbReference type="Proteomes" id="UP000198828">
    <property type="component" value="Unassembled WGS sequence"/>
</dbReference>
<accession>A0A1H3ATH8</accession>
<dbReference type="Pfam" id="PF04542">
    <property type="entry name" value="Sigma70_r2"/>
    <property type="match status" value="1"/>
</dbReference>
<keyword evidence="2" id="KW-0805">Transcription regulation</keyword>
<evidence type="ECO:0000256" key="4">
    <source>
        <dbReference type="ARBA" id="ARBA00023163"/>
    </source>
</evidence>
<dbReference type="PANTHER" id="PTHR43133:SF57">
    <property type="entry name" value="RNA POLYMERASE SIGMA-70 FACTOR"/>
    <property type="match status" value="1"/>
</dbReference>
<dbReference type="GO" id="GO:0006352">
    <property type="term" value="P:DNA-templated transcription initiation"/>
    <property type="evidence" value="ECO:0007669"/>
    <property type="project" value="InterPro"/>
</dbReference>
<dbReference type="RefSeq" id="WP_234949883.1">
    <property type="nucleotide sequence ID" value="NZ_FNNG01000009.1"/>
</dbReference>
<gene>
    <name evidence="8" type="ORF">SAMN05660923_02130</name>
</gene>
<dbReference type="EMBL" id="FNNG01000009">
    <property type="protein sequence ID" value="SDX32905.1"/>
    <property type="molecule type" value="Genomic_DNA"/>
</dbReference>
<dbReference type="InterPro" id="IPR025377">
    <property type="entry name" value="DUF4367"/>
</dbReference>
<dbReference type="AlphaFoldDB" id="A0A1H3ATH8"/>
<dbReference type="InterPro" id="IPR013249">
    <property type="entry name" value="RNA_pol_sigma70_r4_t2"/>
</dbReference>
<evidence type="ECO:0000259" key="5">
    <source>
        <dbReference type="Pfam" id="PF04542"/>
    </source>
</evidence>
<evidence type="ECO:0000256" key="3">
    <source>
        <dbReference type="ARBA" id="ARBA00023082"/>
    </source>
</evidence>
<dbReference type="Pfam" id="PF14285">
    <property type="entry name" value="DUF4367"/>
    <property type="match status" value="1"/>
</dbReference>
<feature type="domain" description="DUF4367" evidence="7">
    <location>
        <begin position="400"/>
        <end position="507"/>
    </location>
</feature>
<keyword evidence="4" id="KW-0804">Transcription</keyword>
<dbReference type="NCBIfam" id="TIGR02937">
    <property type="entry name" value="sigma70-ECF"/>
    <property type="match status" value="1"/>
</dbReference>
<evidence type="ECO:0000313" key="9">
    <source>
        <dbReference type="Proteomes" id="UP000198828"/>
    </source>
</evidence>
<dbReference type="Gene3D" id="1.10.1740.10">
    <property type="match status" value="1"/>
</dbReference>
<dbReference type="InterPro" id="IPR036388">
    <property type="entry name" value="WH-like_DNA-bd_sf"/>
</dbReference>
<dbReference type="PANTHER" id="PTHR43133">
    <property type="entry name" value="RNA POLYMERASE ECF-TYPE SIGMA FACTO"/>
    <property type="match status" value="1"/>
</dbReference>
<evidence type="ECO:0000313" key="8">
    <source>
        <dbReference type="EMBL" id="SDX32905.1"/>
    </source>
</evidence>
<name>A0A1H3ATH8_9FIRM</name>
<protein>
    <submittedName>
        <fullName evidence="8">RNA polymerase sigma-70 factor, TIGR02952 family</fullName>
    </submittedName>
</protein>
<dbReference type="InterPro" id="IPR013325">
    <property type="entry name" value="RNA_pol_sigma_r2"/>
</dbReference>
<reference evidence="8 9" key="1">
    <citation type="submission" date="2016-10" db="EMBL/GenBank/DDBJ databases">
        <authorList>
            <person name="de Groot N.N."/>
        </authorList>
    </citation>
    <scope>NUCLEOTIDE SEQUENCE [LARGE SCALE GENOMIC DNA]</scope>
    <source>
        <strain evidence="8 9">DSM 23310</strain>
    </source>
</reference>
<dbReference type="InterPro" id="IPR039425">
    <property type="entry name" value="RNA_pol_sigma-70-like"/>
</dbReference>
<feature type="domain" description="RNA polymerase sigma factor 70 region 4 type 2" evidence="6">
    <location>
        <begin position="126"/>
        <end position="178"/>
    </location>
</feature>
<evidence type="ECO:0000256" key="2">
    <source>
        <dbReference type="ARBA" id="ARBA00023015"/>
    </source>
</evidence>
<keyword evidence="3" id="KW-0731">Sigma factor</keyword>
<dbReference type="Pfam" id="PF08281">
    <property type="entry name" value="Sigma70_r4_2"/>
    <property type="match status" value="1"/>
</dbReference>
<feature type="domain" description="RNA polymerase sigma-70 region 2" evidence="5">
    <location>
        <begin position="28"/>
        <end position="95"/>
    </location>
</feature>
<dbReference type="GO" id="GO:0016987">
    <property type="term" value="F:sigma factor activity"/>
    <property type="evidence" value="ECO:0007669"/>
    <property type="project" value="UniProtKB-KW"/>
</dbReference>